<dbReference type="InterPro" id="IPR008983">
    <property type="entry name" value="Tumour_necrosis_fac-like_dom"/>
</dbReference>
<dbReference type="InterPro" id="IPR006052">
    <property type="entry name" value="TNF_dom"/>
</dbReference>
<dbReference type="GO" id="GO:0006955">
    <property type="term" value="P:immune response"/>
    <property type="evidence" value="ECO:0007669"/>
    <property type="project" value="InterPro"/>
</dbReference>
<keyword evidence="6" id="KW-0325">Glycoprotein</keyword>
<dbReference type="EMBL" id="NEVH01009398">
    <property type="protein sequence ID" value="PNF33127.1"/>
    <property type="molecule type" value="Genomic_DNA"/>
</dbReference>
<keyword evidence="5" id="KW-1015">Disulfide bond</keyword>
<proteinExistence type="inferred from homology"/>
<evidence type="ECO:0000313" key="10">
    <source>
        <dbReference type="Proteomes" id="UP000235965"/>
    </source>
</evidence>
<keyword evidence="10" id="KW-1185">Reference proteome</keyword>
<dbReference type="SUPFAM" id="SSF49842">
    <property type="entry name" value="TNF-like"/>
    <property type="match status" value="1"/>
</dbReference>
<evidence type="ECO:0000256" key="5">
    <source>
        <dbReference type="ARBA" id="ARBA00023157"/>
    </source>
</evidence>
<dbReference type="OrthoDB" id="5947373at2759"/>
<dbReference type="GO" id="GO:0005125">
    <property type="term" value="F:cytokine activity"/>
    <property type="evidence" value="ECO:0007669"/>
    <property type="project" value="UniProtKB-KW"/>
</dbReference>
<protein>
    <recommendedName>
        <fullName evidence="8">THD domain-containing protein</fullName>
    </recommendedName>
</protein>
<evidence type="ECO:0000259" key="8">
    <source>
        <dbReference type="PROSITE" id="PS50049"/>
    </source>
</evidence>
<dbReference type="PANTHER" id="PTHR15151">
    <property type="entry name" value="PROTEIN EIGER"/>
    <property type="match status" value="1"/>
</dbReference>
<dbReference type="PROSITE" id="PS50049">
    <property type="entry name" value="THD_2"/>
    <property type="match status" value="1"/>
</dbReference>
<dbReference type="PROSITE" id="PS00251">
    <property type="entry name" value="THD_1"/>
    <property type="match status" value="1"/>
</dbReference>
<dbReference type="GO" id="GO:0005164">
    <property type="term" value="F:tumor necrosis factor receptor binding"/>
    <property type="evidence" value="ECO:0007669"/>
    <property type="project" value="InterPro"/>
</dbReference>
<comment type="similarity">
    <text evidence="2">Belongs to the tumor necrosis factor family.</text>
</comment>
<evidence type="ECO:0000256" key="6">
    <source>
        <dbReference type="ARBA" id="ARBA00023180"/>
    </source>
</evidence>
<evidence type="ECO:0000256" key="2">
    <source>
        <dbReference type="ARBA" id="ARBA00008670"/>
    </source>
</evidence>
<dbReference type="Gene3D" id="2.60.120.40">
    <property type="match status" value="1"/>
</dbReference>
<evidence type="ECO:0000256" key="7">
    <source>
        <dbReference type="SAM" id="Phobius"/>
    </source>
</evidence>
<name>A0A2J7QX08_9NEOP</name>
<sequence>MTYETRDSVFSLSQNAKLEEEMKTPINYKSKPGTTQTICIPGSGKYTEVDLHIDTNVSIPGSKGSQFFSSCSFAICILSTLFLILAQRYQSVEFHMMEQNIMILNQKVEFLAVTSDSIRQNVAILQDQVNSLIRKHQSIVEYMHANYQDTAHLHAVKDVLSPELKTVQGSDFSLLMSDMLDRDGSSEDTLKLKNLVDVKNSSLFSGTENSDSELMSVVPVPHDTSFEPFGSMLNDGIERSDSVQELKLDVSDSSIPHVMDILFSPGSSSSRKDVTDDGVRLGRAKRSNRRGPFVVHFKGAVPDVFIEEGGRLVAPWNANKQVAGDFLLSKFQLREGSGAVEVSEHGLYYIYAQMYYITAESTNSFSIRLQEAGKTSPEDVALCSVSTADTRNMSEVSCFTSVVRFLNATDRLFVWQRERNRKMILRDGYSFFGLVLLTGKRD</sequence>
<dbReference type="InterPro" id="IPR021184">
    <property type="entry name" value="TNF_CS"/>
</dbReference>
<feature type="transmembrane region" description="Helical" evidence="7">
    <location>
        <begin position="67"/>
        <end position="86"/>
    </location>
</feature>
<evidence type="ECO:0000313" key="9">
    <source>
        <dbReference type="EMBL" id="PNF33127.1"/>
    </source>
</evidence>
<evidence type="ECO:0000256" key="3">
    <source>
        <dbReference type="ARBA" id="ARBA00022514"/>
    </source>
</evidence>
<comment type="caution">
    <text evidence="9">The sequence shown here is derived from an EMBL/GenBank/DDBJ whole genome shotgun (WGS) entry which is preliminary data.</text>
</comment>
<organism evidence="9 10">
    <name type="scientific">Cryptotermes secundus</name>
    <dbReference type="NCBI Taxonomy" id="105785"/>
    <lineage>
        <taxon>Eukaryota</taxon>
        <taxon>Metazoa</taxon>
        <taxon>Ecdysozoa</taxon>
        <taxon>Arthropoda</taxon>
        <taxon>Hexapoda</taxon>
        <taxon>Insecta</taxon>
        <taxon>Pterygota</taxon>
        <taxon>Neoptera</taxon>
        <taxon>Polyneoptera</taxon>
        <taxon>Dictyoptera</taxon>
        <taxon>Blattodea</taxon>
        <taxon>Blattoidea</taxon>
        <taxon>Termitoidae</taxon>
        <taxon>Kalotermitidae</taxon>
        <taxon>Cryptotermitinae</taxon>
        <taxon>Cryptotermes</taxon>
    </lineage>
</organism>
<dbReference type="GO" id="GO:0005615">
    <property type="term" value="C:extracellular space"/>
    <property type="evidence" value="ECO:0007669"/>
    <property type="project" value="UniProtKB-KW"/>
</dbReference>
<keyword evidence="7" id="KW-0472">Membrane</keyword>
<dbReference type="PANTHER" id="PTHR15151:SF24">
    <property type="entry name" value="A PROLIFERATION-INDUCING LIGAND-LIKE PROTEIN-RELATED"/>
    <property type="match status" value="1"/>
</dbReference>
<keyword evidence="4" id="KW-0964">Secreted</keyword>
<dbReference type="InParanoid" id="A0A2J7QX08"/>
<evidence type="ECO:0000256" key="1">
    <source>
        <dbReference type="ARBA" id="ARBA00004613"/>
    </source>
</evidence>
<accession>A0A2J7QX08</accession>
<keyword evidence="7" id="KW-1133">Transmembrane helix</keyword>
<reference evidence="9 10" key="1">
    <citation type="submission" date="2017-12" db="EMBL/GenBank/DDBJ databases">
        <title>Hemimetabolous genomes reveal molecular basis of termite eusociality.</title>
        <authorList>
            <person name="Harrison M.C."/>
            <person name="Jongepier E."/>
            <person name="Robertson H.M."/>
            <person name="Arning N."/>
            <person name="Bitard-Feildel T."/>
            <person name="Chao H."/>
            <person name="Childers C.P."/>
            <person name="Dinh H."/>
            <person name="Doddapaneni H."/>
            <person name="Dugan S."/>
            <person name="Gowin J."/>
            <person name="Greiner C."/>
            <person name="Han Y."/>
            <person name="Hu H."/>
            <person name="Hughes D.S.T."/>
            <person name="Huylmans A.-K."/>
            <person name="Kemena C."/>
            <person name="Kremer L.P.M."/>
            <person name="Lee S.L."/>
            <person name="Lopez-Ezquerra A."/>
            <person name="Mallet L."/>
            <person name="Monroy-Kuhn J.M."/>
            <person name="Moser A."/>
            <person name="Murali S.C."/>
            <person name="Muzny D.M."/>
            <person name="Otani S."/>
            <person name="Piulachs M.-D."/>
            <person name="Poelchau M."/>
            <person name="Qu J."/>
            <person name="Schaub F."/>
            <person name="Wada-Katsumata A."/>
            <person name="Worley K.C."/>
            <person name="Xie Q."/>
            <person name="Ylla G."/>
            <person name="Poulsen M."/>
            <person name="Gibbs R.A."/>
            <person name="Schal C."/>
            <person name="Richards S."/>
            <person name="Belles X."/>
            <person name="Korb J."/>
            <person name="Bornberg-Bauer E."/>
        </authorList>
    </citation>
    <scope>NUCLEOTIDE SEQUENCE [LARGE SCALE GENOMIC DNA]</scope>
    <source>
        <tissue evidence="9">Whole body</tissue>
    </source>
</reference>
<comment type="subcellular location">
    <subcellularLocation>
        <location evidence="1">Secreted</location>
    </subcellularLocation>
</comment>
<dbReference type="InterPro" id="IPR051748">
    <property type="entry name" value="TNF_Ligand_Superfamily"/>
</dbReference>
<dbReference type="AlphaFoldDB" id="A0A2J7QX08"/>
<keyword evidence="7" id="KW-0812">Transmembrane</keyword>
<feature type="domain" description="THD" evidence="8">
    <location>
        <begin position="293"/>
        <end position="437"/>
    </location>
</feature>
<gene>
    <name evidence="9" type="ORF">B7P43_G14518</name>
</gene>
<dbReference type="Pfam" id="PF00229">
    <property type="entry name" value="TNF"/>
    <property type="match status" value="1"/>
</dbReference>
<dbReference type="GO" id="GO:0016020">
    <property type="term" value="C:membrane"/>
    <property type="evidence" value="ECO:0007669"/>
    <property type="project" value="InterPro"/>
</dbReference>
<dbReference type="STRING" id="105785.A0A2J7QX08"/>
<dbReference type="Proteomes" id="UP000235965">
    <property type="component" value="Unassembled WGS sequence"/>
</dbReference>
<keyword evidence="3" id="KW-0202">Cytokine</keyword>
<evidence type="ECO:0000256" key="4">
    <source>
        <dbReference type="ARBA" id="ARBA00022525"/>
    </source>
</evidence>